<accession>A0AA51YMU7</accession>
<dbReference type="EMBL" id="CP133592">
    <property type="protein sequence ID" value="WMW26384.1"/>
    <property type="molecule type" value="Genomic_DNA"/>
</dbReference>
<dbReference type="AlphaFoldDB" id="A0AA51YMU7"/>
<evidence type="ECO:0000313" key="1">
    <source>
        <dbReference type="EMBL" id="WMW26384.1"/>
    </source>
</evidence>
<protein>
    <submittedName>
        <fullName evidence="1">Uncharacterized protein</fullName>
    </submittedName>
</protein>
<keyword evidence="2" id="KW-1185">Reference proteome</keyword>
<dbReference type="KEGG" id="mseb:RE474_06665"/>
<dbReference type="RefSeq" id="WP_309312180.1">
    <property type="nucleotide sequence ID" value="NZ_CP133592.1"/>
</dbReference>
<organism evidence="1 2">
    <name type="scientific">Methanolobus sediminis</name>
    <dbReference type="NCBI Taxonomy" id="3072978"/>
    <lineage>
        <taxon>Archaea</taxon>
        <taxon>Methanobacteriati</taxon>
        <taxon>Methanobacteriota</taxon>
        <taxon>Stenosarchaea group</taxon>
        <taxon>Methanomicrobia</taxon>
        <taxon>Methanosarcinales</taxon>
        <taxon>Methanosarcinaceae</taxon>
        <taxon>Methanolobus</taxon>
    </lineage>
</organism>
<name>A0AA51YMU7_9EURY</name>
<proteinExistence type="predicted"/>
<dbReference type="GeneID" id="84232384"/>
<sequence>MTSYSGNTKYEHPEGYIQNIDPASYEESSIEIPSTITKYELITIDPAEFKQTADTGTMELNLAGTGFVLEMDPGIWVNEGMNESFQNEDGIDVEREMEPIYQYNGIVRDQQETSNVLFTMDNQTVLGTVYSNTETYVIEQVGWVMDNNTKRTVYVAYKESDIEYTTNSSYPSGKELPLEFIVFNGDEYPHIISVELFDSTGTLLYTNIYALDPHEYVHPPEMKNTDESYIFKVTLDNNITGTYSFIPDTYDYSAADIYIDNDSANGGAYISFGMAIA</sequence>
<evidence type="ECO:0000313" key="2">
    <source>
        <dbReference type="Proteomes" id="UP001182908"/>
    </source>
</evidence>
<reference evidence="1 2" key="1">
    <citation type="submission" date="2023-08" db="EMBL/GenBank/DDBJ databases">
        <title>Methanolobus mangrovi sp. nov. and Methanolobus sediminis sp. nov, two novel methylotrophic methanogens isolated from mangrove sediments in China.</title>
        <authorList>
            <person name="Zhou J."/>
        </authorList>
    </citation>
    <scope>NUCLEOTIDE SEQUENCE [LARGE SCALE GENOMIC DNA]</scope>
    <source>
        <strain evidence="1 2">FTZ6</strain>
    </source>
</reference>
<dbReference type="Proteomes" id="UP001182908">
    <property type="component" value="Chromosome"/>
</dbReference>
<gene>
    <name evidence="1" type="ORF">RE474_06665</name>
</gene>